<dbReference type="SMART" id="SM01118">
    <property type="entry name" value="CYTH"/>
    <property type="match status" value="1"/>
</dbReference>
<dbReference type="PROSITE" id="PS51707">
    <property type="entry name" value="CYTH"/>
    <property type="match status" value="1"/>
</dbReference>
<evidence type="ECO:0000313" key="2">
    <source>
        <dbReference type="EMBL" id="ONK78929.1"/>
    </source>
</evidence>
<organism evidence="2 3">
    <name type="scientific">Asparagus officinalis</name>
    <name type="common">Garden asparagus</name>
    <dbReference type="NCBI Taxonomy" id="4686"/>
    <lineage>
        <taxon>Eukaryota</taxon>
        <taxon>Viridiplantae</taxon>
        <taxon>Streptophyta</taxon>
        <taxon>Embryophyta</taxon>
        <taxon>Tracheophyta</taxon>
        <taxon>Spermatophyta</taxon>
        <taxon>Magnoliopsida</taxon>
        <taxon>Liliopsida</taxon>
        <taxon>Asparagales</taxon>
        <taxon>Asparagaceae</taxon>
        <taxon>Asparagoideae</taxon>
        <taxon>Asparagus</taxon>
    </lineage>
</organism>
<dbReference type="Proteomes" id="UP000243459">
    <property type="component" value="Chromosome 1"/>
</dbReference>
<dbReference type="GO" id="GO:0016462">
    <property type="term" value="F:pyrophosphatase activity"/>
    <property type="evidence" value="ECO:0007669"/>
    <property type="project" value="UniProtKB-ARBA"/>
</dbReference>
<protein>
    <recommendedName>
        <fullName evidence="1">CYTH domain-containing protein</fullName>
    </recommendedName>
</protein>
<dbReference type="InterPro" id="IPR023577">
    <property type="entry name" value="CYTH_domain"/>
</dbReference>
<dbReference type="Gene3D" id="2.40.320.10">
    <property type="entry name" value="Hypothetical Protein Pfu-838710-001"/>
    <property type="match status" value="1"/>
</dbReference>
<dbReference type="EMBL" id="CM007381">
    <property type="protein sequence ID" value="ONK78929.1"/>
    <property type="molecule type" value="Genomic_DNA"/>
</dbReference>
<dbReference type="Pfam" id="PF01928">
    <property type="entry name" value="CYTH"/>
    <property type="match status" value="1"/>
</dbReference>
<dbReference type="PANTHER" id="PTHR34948">
    <property type="entry name" value="OS08G0299200 PROTEIN"/>
    <property type="match status" value="1"/>
</dbReference>
<evidence type="ECO:0000313" key="3">
    <source>
        <dbReference type="Proteomes" id="UP000243459"/>
    </source>
</evidence>
<dbReference type="OMA" id="DTQCIIS"/>
<keyword evidence="3" id="KW-1185">Reference proteome</keyword>
<feature type="domain" description="CYTH" evidence="1">
    <location>
        <begin position="1"/>
        <end position="200"/>
    </location>
</feature>
<dbReference type="SUPFAM" id="SSF55154">
    <property type="entry name" value="CYTH-like phosphatases"/>
    <property type="match status" value="1"/>
</dbReference>
<evidence type="ECO:0000259" key="1">
    <source>
        <dbReference type="PROSITE" id="PS51707"/>
    </source>
</evidence>
<dbReference type="AlphaFoldDB" id="A0A5P1FPM0"/>
<accession>A0A5P1FPM0</accession>
<dbReference type="Gramene" id="ONK78929">
    <property type="protein sequence ID" value="ONK78929"/>
    <property type="gene ID" value="A4U43_C01F1100"/>
</dbReference>
<dbReference type="OrthoDB" id="2160189at2759"/>
<dbReference type="PANTHER" id="PTHR34948:SF2">
    <property type="entry name" value="TRIPHOSPHATE TUNNEL METALLOENZYME 3"/>
    <property type="match status" value="1"/>
</dbReference>
<name>A0A5P1FPM0_ASPOF</name>
<proteinExistence type="predicted"/>
<dbReference type="InterPro" id="IPR033469">
    <property type="entry name" value="CYTH-like_dom_sf"/>
</dbReference>
<gene>
    <name evidence="2" type="ORF">A4U43_C01F1100</name>
</gene>
<dbReference type="CDD" id="cd07374">
    <property type="entry name" value="CYTH-like_Pase"/>
    <property type="match status" value="1"/>
</dbReference>
<sequence>MEVEIKLRLPSAAAHQLLSDALAPFHLKTHLQENIFFDTTASDLAAALAALRIRFYDGDSKCVLSLKARAKLVDGVSRVEEDEEDIDPSVGREAVADPKKMKSLLGETGILKRVFEEIGINGEFVCLGGFRNVRAVYRWEDGLILELDETQYEFGTSYEIECETKEPERVKVLLEGFLNDKGIPYEYSRASKFAVFRSGKLLP</sequence>
<reference evidence="3" key="1">
    <citation type="journal article" date="2017" name="Nat. Commun.">
        <title>The asparagus genome sheds light on the origin and evolution of a young Y chromosome.</title>
        <authorList>
            <person name="Harkess A."/>
            <person name="Zhou J."/>
            <person name="Xu C."/>
            <person name="Bowers J.E."/>
            <person name="Van der Hulst R."/>
            <person name="Ayyampalayam S."/>
            <person name="Mercati F."/>
            <person name="Riccardi P."/>
            <person name="McKain M.R."/>
            <person name="Kakrana A."/>
            <person name="Tang H."/>
            <person name="Ray J."/>
            <person name="Groenendijk J."/>
            <person name="Arikit S."/>
            <person name="Mathioni S.M."/>
            <person name="Nakano M."/>
            <person name="Shan H."/>
            <person name="Telgmann-Rauber A."/>
            <person name="Kanno A."/>
            <person name="Yue Z."/>
            <person name="Chen H."/>
            <person name="Li W."/>
            <person name="Chen Y."/>
            <person name="Xu X."/>
            <person name="Zhang Y."/>
            <person name="Luo S."/>
            <person name="Chen H."/>
            <person name="Gao J."/>
            <person name="Mao Z."/>
            <person name="Pires J.C."/>
            <person name="Luo M."/>
            <person name="Kudrna D."/>
            <person name="Wing R.A."/>
            <person name="Meyers B.C."/>
            <person name="Yi K."/>
            <person name="Kong H."/>
            <person name="Lavrijsen P."/>
            <person name="Sunseri F."/>
            <person name="Falavigna A."/>
            <person name="Ye Y."/>
            <person name="Leebens-Mack J.H."/>
            <person name="Chen G."/>
        </authorList>
    </citation>
    <scope>NUCLEOTIDE SEQUENCE [LARGE SCALE GENOMIC DNA]</scope>
    <source>
        <strain evidence="3">cv. DH0086</strain>
    </source>
</reference>